<keyword evidence="1" id="KW-0472">Membrane</keyword>
<feature type="transmembrane region" description="Helical" evidence="1">
    <location>
        <begin position="69"/>
        <end position="90"/>
    </location>
</feature>
<evidence type="ECO:0000313" key="3">
    <source>
        <dbReference type="Proteomes" id="UP001245184"/>
    </source>
</evidence>
<evidence type="ECO:0000313" key="2">
    <source>
        <dbReference type="EMBL" id="MDR6202476.1"/>
    </source>
</evidence>
<keyword evidence="1" id="KW-1133">Transmembrane helix</keyword>
<accession>A0ABD5CBE3</accession>
<gene>
    <name evidence="2" type="ORF">QF025_001196</name>
</gene>
<keyword evidence="1" id="KW-0812">Transmembrane</keyword>
<feature type="transmembrane region" description="Helical" evidence="1">
    <location>
        <begin position="6"/>
        <end position="26"/>
    </location>
</feature>
<proteinExistence type="predicted"/>
<dbReference type="EMBL" id="JAVIZN010000002">
    <property type="protein sequence ID" value="MDR6202476.1"/>
    <property type="molecule type" value="Genomic_DNA"/>
</dbReference>
<comment type="caution">
    <text evidence="2">The sequence shown here is derived from an EMBL/GenBank/DDBJ whole genome shotgun (WGS) entry which is preliminary data.</text>
</comment>
<feature type="transmembrane region" description="Helical" evidence="1">
    <location>
        <begin position="38"/>
        <end position="57"/>
    </location>
</feature>
<organism evidence="2 3">
    <name type="scientific">Paraburkholderia graminis</name>
    <dbReference type="NCBI Taxonomy" id="60548"/>
    <lineage>
        <taxon>Bacteria</taxon>
        <taxon>Pseudomonadati</taxon>
        <taxon>Pseudomonadota</taxon>
        <taxon>Betaproteobacteria</taxon>
        <taxon>Burkholderiales</taxon>
        <taxon>Burkholderiaceae</taxon>
        <taxon>Paraburkholderia</taxon>
    </lineage>
</organism>
<reference evidence="2 3" key="1">
    <citation type="submission" date="2023-08" db="EMBL/GenBank/DDBJ databases">
        <title>Genome sequencing of plant associated microbes to promote plant fitness in Sorghum bicolor and Oryza sativa.</title>
        <authorList>
            <person name="Coleman-Derr D."/>
        </authorList>
    </citation>
    <scope>NUCLEOTIDE SEQUENCE [LARGE SCALE GENOMIC DNA]</scope>
    <source>
        <strain evidence="2 3">SLBN-33</strain>
    </source>
</reference>
<dbReference type="Proteomes" id="UP001245184">
    <property type="component" value="Unassembled WGS sequence"/>
</dbReference>
<evidence type="ECO:0008006" key="4">
    <source>
        <dbReference type="Google" id="ProtNLM"/>
    </source>
</evidence>
<evidence type="ECO:0000256" key="1">
    <source>
        <dbReference type="SAM" id="Phobius"/>
    </source>
</evidence>
<dbReference type="AlphaFoldDB" id="A0ABD5CBE3"/>
<dbReference type="RefSeq" id="WP_029971298.1">
    <property type="nucleotide sequence ID" value="NZ_ATXV01000017.1"/>
</dbReference>
<sequence>MGWAGIVVLGAAIGFAGWWLHPLRRLNNAGRSGGSKGARLWVALLAGVLGAIVARMAGNVTGLFHDGEILEWPVCTAVAMIAVAVTVGLLSRR</sequence>
<name>A0ABD5CBE3_9BURK</name>
<protein>
    <recommendedName>
        <fullName evidence="4">Transglycosylase-associated protein</fullName>
    </recommendedName>
</protein>